<sequence>MKKIICFSIFYLLFISCQSQRIELNSSDNIQDSDRKGYFLGNWKLVGRNYWDDNNKKAYLLHECEKKQTLTFEKENTAVFLTKKYVAGKNCDINSNSGKILVTINEGSFSYLDLDLKVNERYKIISKTKFTITYNEILEGKVREIEDIYERL</sequence>
<keyword evidence="3" id="KW-1185">Reference proteome</keyword>
<dbReference type="RefSeq" id="WP_271150248.1">
    <property type="nucleotide sequence ID" value="NZ_CP115859.1"/>
</dbReference>
<evidence type="ECO:0000259" key="1">
    <source>
        <dbReference type="Pfam" id="PF13648"/>
    </source>
</evidence>
<proteinExistence type="predicted"/>
<gene>
    <name evidence="2" type="ORF">PFY12_07755</name>
</gene>
<accession>A0ABY7QT34</accession>
<dbReference type="PROSITE" id="PS51257">
    <property type="entry name" value="PROKAR_LIPOPROTEIN"/>
    <property type="match status" value="1"/>
</dbReference>
<organism evidence="2 3">
    <name type="scientific">Chryseobacterium camelliae</name>
    <dbReference type="NCBI Taxonomy" id="1265445"/>
    <lineage>
        <taxon>Bacteria</taxon>
        <taxon>Pseudomonadati</taxon>
        <taxon>Bacteroidota</taxon>
        <taxon>Flavobacteriia</taxon>
        <taxon>Flavobacteriales</taxon>
        <taxon>Weeksellaceae</taxon>
        <taxon>Chryseobacterium group</taxon>
        <taxon>Chryseobacterium</taxon>
    </lineage>
</organism>
<protein>
    <recommendedName>
        <fullName evidence="1">Lipocalin-like domain-containing protein</fullName>
    </recommendedName>
</protein>
<evidence type="ECO:0000313" key="3">
    <source>
        <dbReference type="Proteomes" id="UP001210978"/>
    </source>
</evidence>
<reference evidence="2 3" key="1">
    <citation type="submission" date="2023-01" db="EMBL/GenBank/DDBJ databases">
        <title>Complete genome of Chryseobacterium camelliae VAN22-5A.</title>
        <authorList>
            <person name="Zong G."/>
            <person name="Cao G."/>
        </authorList>
    </citation>
    <scope>NUCLEOTIDE SEQUENCE [LARGE SCALE GENOMIC DNA]</scope>
    <source>
        <strain evidence="2 3">VAN22-5A</strain>
    </source>
</reference>
<dbReference type="Proteomes" id="UP001210978">
    <property type="component" value="Chromosome"/>
</dbReference>
<dbReference type="InterPro" id="IPR024311">
    <property type="entry name" value="Lipocalin-like"/>
</dbReference>
<evidence type="ECO:0000313" key="2">
    <source>
        <dbReference type="EMBL" id="WBV62003.1"/>
    </source>
</evidence>
<name>A0ABY7QT34_9FLAO</name>
<dbReference type="EMBL" id="CP115859">
    <property type="protein sequence ID" value="WBV62003.1"/>
    <property type="molecule type" value="Genomic_DNA"/>
</dbReference>
<feature type="domain" description="Lipocalin-like" evidence="1">
    <location>
        <begin position="40"/>
        <end position="127"/>
    </location>
</feature>
<dbReference type="Pfam" id="PF13648">
    <property type="entry name" value="Lipocalin_4"/>
    <property type="match status" value="1"/>
</dbReference>